<dbReference type="GO" id="GO:0016301">
    <property type="term" value="F:kinase activity"/>
    <property type="evidence" value="ECO:0007669"/>
    <property type="project" value="InterPro"/>
</dbReference>
<proteinExistence type="predicted"/>
<dbReference type="PANTHER" id="PTHR43615:SF1">
    <property type="entry name" value="PPDK_N DOMAIN-CONTAINING PROTEIN"/>
    <property type="match status" value="1"/>
</dbReference>
<dbReference type="SUPFAM" id="SSF56059">
    <property type="entry name" value="Glutathione synthetase ATP-binding domain-like"/>
    <property type="match status" value="1"/>
</dbReference>
<evidence type="ECO:0000313" key="2">
    <source>
        <dbReference type="EMBL" id="OIR20321.1"/>
    </source>
</evidence>
<gene>
    <name evidence="2" type="ORF">BEU04_00490</name>
</gene>
<dbReference type="SUPFAM" id="SSF52172">
    <property type="entry name" value="CheY-like"/>
    <property type="match status" value="1"/>
</dbReference>
<dbReference type="Proteomes" id="UP000183815">
    <property type="component" value="Unassembled WGS sequence"/>
</dbReference>
<dbReference type="InterPro" id="IPR051549">
    <property type="entry name" value="PEP_Utilizing_Enz"/>
</dbReference>
<organism evidence="2 3">
    <name type="scientific">Marine Group III euryarchaeote CG-Bathy1</name>
    <dbReference type="NCBI Taxonomy" id="1889001"/>
    <lineage>
        <taxon>Archaea</taxon>
        <taxon>Methanobacteriati</taxon>
        <taxon>Thermoplasmatota</taxon>
        <taxon>Thermoplasmata</taxon>
        <taxon>Candidatus Thermoprofundales</taxon>
    </lineage>
</organism>
<dbReference type="InterPro" id="IPR011006">
    <property type="entry name" value="CheY-like_superfamily"/>
</dbReference>
<evidence type="ECO:0000313" key="3">
    <source>
        <dbReference type="Proteomes" id="UP000183815"/>
    </source>
</evidence>
<accession>A0A1J5TH69</accession>
<dbReference type="Pfam" id="PF01326">
    <property type="entry name" value="PPDK_N"/>
    <property type="match status" value="1"/>
</dbReference>
<dbReference type="Gene3D" id="3.40.50.2300">
    <property type="match status" value="1"/>
</dbReference>
<dbReference type="InterPro" id="IPR013815">
    <property type="entry name" value="ATP_grasp_subdomain_1"/>
</dbReference>
<dbReference type="CDD" id="cd00156">
    <property type="entry name" value="REC"/>
    <property type="match status" value="1"/>
</dbReference>
<dbReference type="GO" id="GO:0005524">
    <property type="term" value="F:ATP binding"/>
    <property type="evidence" value="ECO:0007669"/>
    <property type="project" value="InterPro"/>
</dbReference>
<reference evidence="2 3" key="1">
    <citation type="submission" date="2016-08" db="EMBL/GenBank/DDBJ databases">
        <title>New Insights into Marine Group III Euryarchaeota, from dark to light.</title>
        <authorList>
            <person name="Haro-Moreno J.M."/>
            <person name="Rodriguez-Valera F."/>
            <person name="Lopez-Garcia P."/>
            <person name="Moreira D."/>
            <person name="Martin-Cuadrado A.B."/>
        </authorList>
    </citation>
    <scope>NUCLEOTIDE SEQUENCE [LARGE SCALE GENOMIC DNA]</scope>
    <source>
        <strain evidence="2">CG-Bathy1</strain>
    </source>
</reference>
<evidence type="ECO:0000259" key="1">
    <source>
        <dbReference type="Pfam" id="PF01326"/>
    </source>
</evidence>
<dbReference type="PANTHER" id="PTHR43615">
    <property type="entry name" value="PHOSPHOENOLPYRUVATE SYNTHASE-RELATED"/>
    <property type="match status" value="1"/>
</dbReference>
<sequence>MESLVSDYAVLDSLMRYRVRDILLVSSPYDYFTLEQDGQLNELLLTEYKDLNLSSYPRITHARSGEEALQLIKKHDFDVVVTMARVGEMEVHVFATLVKKVHPNLPVIFLAYNTRELALFKESAELDRIFVWSGDARILLAIIKLIEDEKNVNYDTVNGDVKVIILVENSIRFYSSYLPLLYRELLKQTRKATEGELNLHHKLLRMRARPKILLATTMEESQSFLKLYKDRILGIITDYRFPQNGKTNPEAGAHLIRRARKKMNTLPIMLQSSRDEARKVSEELNVSFIDKEDVSLHKGLRNFMRTELGFGDFIFKLPNGEEIIRVSNTKEMISQLSNVPLDSIKFHAENNHFSTWFEARTEFNLASILRSRSMSDFPTLEQIRDYLIEKIKQFEHEQTIGTIADYSTDFIPRETDFFRVGSGSLGGKGRSLAFFNSLLSNLNLKEKYPTVNIRIPRTHVITTDVFDEFIDSSNSSDKLYGNISDDDVINIFLEHRLPESIYKDLKSIISRAKYPLAVRSSSLLEDSQHQPFAGVYRTYMLPNNNKDSKIRLHQLANAIKLVFASTFLKDSKDYISATPNRIEEEKMAVVVQELCGFENNGAYYPTISGVARSYNHYPIGSMKPEEGVVSAALGLGKAVVEGEKVFRFSPSHPKSSYRPSEPDEYVRASQSHFWAVDTSKEIQDINTNPEHSLTKLKIERAKEDMQLHSIGSIYSPENNAIYDGLSREGIPIVSFSGILKDNNFPFSDIINTFLKIGEESMGNPVEIEFAANVDITSDIQEFIFLQARPLVLETAIADSDFENIDGNIILRSTNSLGSGSIEHIRDIVFIDPTTFDRSLSDKVPKVLEKINKKLISDGRPYLLIGPGRWGSSDPWLGIPVKWGQISGARTIVECPLADIPVDPSQGAHFFQNIISFNVGYITLSESDDILDWNWLNNQKIERSGQVNHIQLKNPLKILLDGQSRSSVILSD</sequence>
<name>A0A1J5TH69_9ARCH</name>
<comment type="caution">
    <text evidence="2">The sequence shown here is derived from an EMBL/GenBank/DDBJ whole genome shotgun (WGS) entry which is preliminary data.</text>
</comment>
<feature type="domain" description="Pyruvate phosphate dikinase AMP/ATP-binding" evidence="1">
    <location>
        <begin position="424"/>
        <end position="792"/>
    </location>
</feature>
<dbReference type="InterPro" id="IPR002192">
    <property type="entry name" value="PPDK_AMP/ATP-bd"/>
</dbReference>
<protein>
    <recommendedName>
        <fullName evidence="1">Pyruvate phosphate dikinase AMP/ATP-binding domain-containing protein</fullName>
    </recommendedName>
</protein>
<dbReference type="Gene3D" id="3.30.1490.20">
    <property type="entry name" value="ATP-grasp fold, A domain"/>
    <property type="match status" value="1"/>
</dbReference>
<dbReference type="AlphaFoldDB" id="A0A1J5TH69"/>
<dbReference type="EMBL" id="MIYU01000001">
    <property type="protein sequence ID" value="OIR20321.1"/>
    <property type="molecule type" value="Genomic_DNA"/>
</dbReference>